<evidence type="ECO:0000313" key="3">
    <source>
        <dbReference type="EMBL" id="BDQ37079.1"/>
    </source>
</evidence>
<dbReference type="EMBL" id="AP026709">
    <property type="protein sequence ID" value="BDQ37079.1"/>
    <property type="molecule type" value="Genomic_DNA"/>
</dbReference>
<dbReference type="PANTHER" id="PTHR39418">
    <property type="entry name" value="DEHYDROGENASE-RELATED"/>
    <property type="match status" value="1"/>
</dbReference>
<dbReference type="PANTHER" id="PTHR39418:SF1">
    <property type="entry name" value="DEHYDROGENASE"/>
    <property type="match status" value="1"/>
</dbReference>
<evidence type="ECO:0000259" key="1">
    <source>
        <dbReference type="Pfam" id="PF02663"/>
    </source>
</evidence>
<dbReference type="InterPro" id="IPR003814">
    <property type="entry name" value="FmdEsu_dom"/>
</dbReference>
<accession>A0ABM8AZV3</accession>
<name>A0ABM8AZV3_9BACT</name>
<evidence type="ECO:0008006" key="5">
    <source>
        <dbReference type="Google" id="ProtNLM"/>
    </source>
</evidence>
<evidence type="ECO:0000259" key="2">
    <source>
        <dbReference type="Pfam" id="PF23475"/>
    </source>
</evidence>
<dbReference type="InterPro" id="IPR057035">
    <property type="entry name" value="Znf-Tbcl_FmdE"/>
</dbReference>
<organism evidence="3 4">
    <name type="scientific">Pseudodesulfovibrio nedwellii</name>
    <dbReference type="NCBI Taxonomy" id="2973072"/>
    <lineage>
        <taxon>Bacteria</taxon>
        <taxon>Pseudomonadati</taxon>
        <taxon>Thermodesulfobacteriota</taxon>
        <taxon>Desulfovibrionia</taxon>
        <taxon>Desulfovibrionales</taxon>
        <taxon>Desulfovibrionaceae</taxon>
    </lineage>
</organism>
<dbReference type="Gene3D" id="3.30.60.80">
    <property type="match status" value="1"/>
</dbReference>
<feature type="domain" description="Formylmethanofuran dehydrogenase subunit E" evidence="1">
    <location>
        <begin position="30"/>
        <end position="156"/>
    </location>
</feature>
<proteinExistence type="predicted"/>
<dbReference type="Gene3D" id="3.30.1330.130">
    <property type="match status" value="1"/>
</dbReference>
<dbReference type="Pfam" id="PF23475">
    <property type="entry name" value="zf-Tbcl_FmdE"/>
    <property type="match status" value="1"/>
</dbReference>
<dbReference type="InterPro" id="IPR053194">
    <property type="entry name" value="tRNA_methyltr_O"/>
</dbReference>
<dbReference type="Pfam" id="PF02663">
    <property type="entry name" value="FmdE"/>
    <property type="match status" value="1"/>
</dbReference>
<dbReference type="Proteomes" id="UP001317742">
    <property type="component" value="Chromosome"/>
</dbReference>
<dbReference type="SUPFAM" id="SSF143555">
    <property type="entry name" value="FwdE-like"/>
    <property type="match status" value="1"/>
</dbReference>
<gene>
    <name evidence="3" type="ORF">SYK_14390</name>
</gene>
<protein>
    <recommendedName>
        <fullName evidence="5">tRNA CCA-pyrophosphorylase</fullName>
    </recommendedName>
</protein>
<feature type="domain" description="FmdE-like treble clef zinc finger" evidence="2">
    <location>
        <begin position="165"/>
        <end position="198"/>
    </location>
</feature>
<reference evidence="3 4" key="1">
    <citation type="submission" date="2022-08" db="EMBL/GenBank/DDBJ databases">
        <title>Genome Sequence of the sulphate-reducing bacterium, Pseudodesulfovibrio sp. SYK.</title>
        <authorList>
            <person name="Kondo R."/>
            <person name="Kataoka T."/>
        </authorList>
    </citation>
    <scope>NUCLEOTIDE SEQUENCE [LARGE SCALE GENOMIC DNA]</scope>
    <source>
        <strain evidence="3 4">SYK</strain>
    </source>
</reference>
<sequence>MTTDYSHLLVPSETIGSYTIDQFIEAATQFHGYAAPGLVLGGFMVDAAIKALPDDILFDALSETSWCLPDAVQMLSPCSVGNGWLKILNLGLYSVCLYDKFTGHGVRLWVDLDKIDLDSEIRTWLLKNKPKQEQDSPLLRRQILEAGASICSMRDVQVKPEQRIKRSKGTVVPCPICGEPYPAQFGAICRSCQGESPYLDNLGTDIMPEPSLVATPVEKAVGGQALHDMTRIEPGVSKGPEFKYGQILTGGDVCRLQRMGRSRI</sequence>
<evidence type="ECO:0000313" key="4">
    <source>
        <dbReference type="Proteomes" id="UP001317742"/>
    </source>
</evidence>
<keyword evidence="4" id="KW-1185">Reference proteome</keyword>